<keyword evidence="2" id="KW-1185">Reference proteome</keyword>
<evidence type="ECO:0000313" key="2">
    <source>
        <dbReference type="Proteomes" id="UP000183200"/>
    </source>
</evidence>
<organism evidence="1 2">
    <name type="scientific">Pedobacter steynii</name>
    <dbReference type="NCBI Taxonomy" id="430522"/>
    <lineage>
        <taxon>Bacteria</taxon>
        <taxon>Pseudomonadati</taxon>
        <taxon>Bacteroidota</taxon>
        <taxon>Sphingobacteriia</taxon>
        <taxon>Sphingobacteriales</taxon>
        <taxon>Sphingobacteriaceae</taxon>
        <taxon>Pedobacter</taxon>
    </lineage>
</organism>
<dbReference type="AlphaFoldDB" id="A0A1G9Y8A9"/>
<dbReference type="Proteomes" id="UP000183200">
    <property type="component" value="Unassembled WGS sequence"/>
</dbReference>
<evidence type="ECO:0000313" key="1">
    <source>
        <dbReference type="EMBL" id="SDN04765.1"/>
    </source>
</evidence>
<accession>A0A1G9Y8A9</accession>
<reference evidence="2" key="1">
    <citation type="submission" date="2016-10" db="EMBL/GenBank/DDBJ databases">
        <authorList>
            <person name="Varghese N."/>
            <person name="Submissions S."/>
        </authorList>
    </citation>
    <scope>NUCLEOTIDE SEQUENCE [LARGE SCALE GENOMIC DNA]</scope>
    <source>
        <strain evidence="2">DSM 19110</strain>
    </source>
</reference>
<gene>
    <name evidence="1" type="ORF">SAMN05421820_10620</name>
</gene>
<evidence type="ECO:0008006" key="3">
    <source>
        <dbReference type="Google" id="ProtNLM"/>
    </source>
</evidence>
<sequence>MVIENSIAFASAEAKIEGIQQGLLIAAQEFKKAGIPIVQISETLGFSIEEIEKI</sequence>
<protein>
    <recommendedName>
        <fullName evidence="3">Transposase</fullName>
    </recommendedName>
</protein>
<proteinExistence type="predicted"/>
<dbReference type="EMBL" id="FNGY01000006">
    <property type="protein sequence ID" value="SDN04765.1"/>
    <property type="molecule type" value="Genomic_DNA"/>
</dbReference>
<dbReference type="RefSeq" id="WP_172664854.1">
    <property type="nucleotide sequence ID" value="NZ_FNGY01000006.1"/>
</dbReference>
<name>A0A1G9Y8A9_9SPHI</name>